<accession>A0A0V0GP42</accession>
<keyword evidence="2" id="KW-0812">Transmembrane</keyword>
<feature type="region of interest" description="Disordered" evidence="1">
    <location>
        <begin position="1"/>
        <end position="21"/>
    </location>
</feature>
<keyword evidence="2" id="KW-1133">Transmembrane helix</keyword>
<organism evidence="3">
    <name type="scientific">Solanum chacoense</name>
    <name type="common">Chaco potato</name>
    <dbReference type="NCBI Taxonomy" id="4108"/>
    <lineage>
        <taxon>Eukaryota</taxon>
        <taxon>Viridiplantae</taxon>
        <taxon>Streptophyta</taxon>
        <taxon>Embryophyta</taxon>
        <taxon>Tracheophyta</taxon>
        <taxon>Spermatophyta</taxon>
        <taxon>Magnoliopsida</taxon>
        <taxon>eudicotyledons</taxon>
        <taxon>Gunneridae</taxon>
        <taxon>Pentapetalae</taxon>
        <taxon>asterids</taxon>
        <taxon>lamiids</taxon>
        <taxon>Solanales</taxon>
        <taxon>Solanaceae</taxon>
        <taxon>Solanoideae</taxon>
        <taxon>Solaneae</taxon>
        <taxon>Solanum</taxon>
    </lineage>
</organism>
<sequence length="85" mass="9725">KDASSTSKSIVEKTHKKGEKDRVVGGSCKGFMSRSMGNAIVESEKKLRKLIQSKRECKRISSSFFLLQVDQIVDFFLIFLLFIFF</sequence>
<name>A0A0V0GP42_SOLCH</name>
<feature type="transmembrane region" description="Helical" evidence="2">
    <location>
        <begin position="64"/>
        <end position="84"/>
    </location>
</feature>
<dbReference type="EMBL" id="GEDG01033897">
    <property type="protein sequence ID" value="JAP10020.1"/>
    <property type="molecule type" value="Transcribed_RNA"/>
</dbReference>
<evidence type="ECO:0000256" key="1">
    <source>
        <dbReference type="SAM" id="MobiDB-lite"/>
    </source>
</evidence>
<protein>
    <submittedName>
        <fullName evidence="3">Putative ovule protein</fullName>
    </submittedName>
</protein>
<dbReference type="AlphaFoldDB" id="A0A0V0GP42"/>
<feature type="non-terminal residue" evidence="3">
    <location>
        <position position="1"/>
    </location>
</feature>
<keyword evidence="2" id="KW-0472">Membrane</keyword>
<feature type="compositionally biased region" description="Basic and acidic residues" evidence="1">
    <location>
        <begin position="10"/>
        <end position="21"/>
    </location>
</feature>
<reference evidence="3" key="1">
    <citation type="submission" date="2015-12" db="EMBL/GenBank/DDBJ databases">
        <title>Gene expression during late stages of embryo sac development: a critical building block for successful pollen-pistil interactions.</title>
        <authorList>
            <person name="Liu Y."/>
            <person name="Joly V."/>
            <person name="Sabar M."/>
            <person name="Matton D.P."/>
        </authorList>
    </citation>
    <scope>NUCLEOTIDE SEQUENCE</scope>
</reference>
<proteinExistence type="predicted"/>
<evidence type="ECO:0000256" key="2">
    <source>
        <dbReference type="SAM" id="Phobius"/>
    </source>
</evidence>
<evidence type="ECO:0000313" key="3">
    <source>
        <dbReference type="EMBL" id="JAP10020.1"/>
    </source>
</evidence>